<proteinExistence type="predicted"/>
<keyword evidence="3" id="KW-1185">Reference proteome</keyword>
<dbReference type="InterPro" id="IPR003781">
    <property type="entry name" value="CoA-bd"/>
</dbReference>
<evidence type="ECO:0000259" key="1">
    <source>
        <dbReference type="SMART" id="SM00881"/>
    </source>
</evidence>
<organism evidence="2 3">
    <name type="scientific">Pacificispira spongiicola</name>
    <dbReference type="NCBI Taxonomy" id="2729598"/>
    <lineage>
        <taxon>Bacteria</taxon>
        <taxon>Pseudomonadati</taxon>
        <taxon>Pseudomonadota</taxon>
        <taxon>Alphaproteobacteria</taxon>
        <taxon>Rhodospirillales</taxon>
        <taxon>Rhodospirillaceae</taxon>
        <taxon>Pacificispira</taxon>
    </lineage>
</organism>
<dbReference type="Proteomes" id="UP000539372">
    <property type="component" value="Unassembled WGS sequence"/>
</dbReference>
<reference evidence="2 3" key="1">
    <citation type="submission" date="2020-04" db="EMBL/GenBank/DDBJ databases">
        <title>Rhodospirillaceae bacterium KN72 isolated from deep sea.</title>
        <authorList>
            <person name="Zhang D.-C."/>
        </authorList>
    </citation>
    <scope>NUCLEOTIDE SEQUENCE [LARGE SCALE GENOMIC DNA]</scope>
    <source>
        <strain evidence="2 3">KN72</strain>
    </source>
</reference>
<gene>
    <name evidence="2" type="ORF">HH303_16785</name>
</gene>
<evidence type="ECO:0000313" key="3">
    <source>
        <dbReference type="Proteomes" id="UP000539372"/>
    </source>
</evidence>
<feature type="domain" description="CoA-binding" evidence="1">
    <location>
        <begin position="27"/>
        <end position="123"/>
    </location>
</feature>
<dbReference type="PANTHER" id="PTHR33303:SF2">
    <property type="entry name" value="COA-BINDING DOMAIN-CONTAINING PROTEIN"/>
    <property type="match status" value="1"/>
</dbReference>
<dbReference type="Pfam" id="PF13380">
    <property type="entry name" value="CoA_binding_2"/>
    <property type="match status" value="1"/>
</dbReference>
<comment type="caution">
    <text evidence="2">The sequence shown here is derived from an EMBL/GenBank/DDBJ whole genome shotgun (WGS) entry which is preliminary data.</text>
</comment>
<dbReference type="PANTHER" id="PTHR33303">
    <property type="entry name" value="CYTOPLASMIC PROTEIN-RELATED"/>
    <property type="match status" value="1"/>
</dbReference>
<dbReference type="SMART" id="SM00881">
    <property type="entry name" value="CoA_binding"/>
    <property type="match status" value="1"/>
</dbReference>
<protein>
    <submittedName>
        <fullName evidence="2">CoA-binding protein</fullName>
    </submittedName>
</protein>
<dbReference type="AlphaFoldDB" id="A0A7Y0E2T7"/>
<sequence>MTETISNTALFDHSHDFYADAYIRHILRTCRTFAMVGASTNWNRPSYFAMQYMLKKGMNVVPVNPGAAGQEILGRMVVASLADIHEPVDVVQIFRRSDQVPSVVEAALNLLPLPKVIWMQLGVVNEEAAHMAEAAGLSVVMNRCPKIEHARLSGELGWNGINTRVITSKKKTL</sequence>
<dbReference type="EMBL" id="JABBNT010000005">
    <property type="protein sequence ID" value="NMM46151.1"/>
    <property type="molecule type" value="Genomic_DNA"/>
</dbReference>
<name>A0A7Y0E2T7_9PROT</name>
<dbReference type="InterPro" id="IPR036291">
    <property type="entry name" value="NAD(P)-bd_dom_sf"/>
</dbReference>
<dbReference type="RefSeq" id="WP_169626531.1">
    <property type="nucleotide sequence ID" value="NZ_JABBNT010000005.1"/>
</dbReference>
<evidence type="ECO:0000313" key="2">
    <source>
        <dbReference type="EMBL" id="NMM46151.1"/>
    </source>
</evidence>
<dbReference type="SUPFAM" id="SSF51735">
    <property type="entry name" value="NAD(P)-binding Rossmann-fold domains"/>
    <property type="match status" value="1"/>
</dbReference>
<dbReference type="Gene3D" id="3.40.50.720">
    <property type="entry name" value="NAD(P)-binding Rossmann-like Domain"/>
    <property type="match status" value="1"/>
</dbReference>
<accession>A0A7Y0E2T7</accession>